<dbReference type="PANTHER" id="PTHR31493">
    <property type="entry name" value="NAZO FAMILY MEMBER"/>
    <property type="match status" value="1"/>
</dbReference>
<reference evidence="2" key="1">
    <citation type="submission" date="2025-05" db="UniProtKB">
        <authorList>
            <consortium name="Ensembl"/>
        </authorList>
    </citation>
    <scope>IDENTIFICATION</scope>
</reference>
<evidence type="ECO:0000313" key="3">
    <source>
        <dbReference type="Proteomes" id="UP000694410"/>
    </source>
</evidence>
<keyword evidence="3" id="KW-1185">Reference proteome</keyword>
<dbReference type="InterPro" id="IPR033369">
    <property type="entry name" value="C19orf12"/>
</dbReference>
<dbReference type="Proteomes" id="UP000694410">
    <property type="component" value="Unplaced"/>
</dbReference>
<dbReference type="PANTHER" id="PTHR31493:SF1">
    <property type="entry name" value="PROTEIN C19ORF12"/>
    <property type="match status" value="1"/>
</dbReference>
<organism evidence="2 3">
    <name type="scientific">Cyanistes caeruleus</name>
    <name type="common">Eurasian blue tit</name>
    <name type="synonym">Parus caeruleus</name>
    <dbReference type="NCBI Taxonomy" id="156563"/>
    <lineage>
        <taxon>Eukaryota</taxon>
        <taxon>Metazoa</taxon>
        <taxon>Chordata</taxon>
        <taxon>Craniata</taxon>
        <taxon>Vertebrata</taxon>
        <taxon>Euteleostomi</taxon>
        <taxon>Archelosauria</taxon>
        <taxon>Archosauria</taxon>
        <taxon>Dinosauria</taxon>
        <taxon>Saurischia</taxon>
        <taxon>Theropoda</taxon>
        <taxon>Coelurosauria</taxon>
        <taxon>Aves</taxon>
        <taxon>Neognathae</taxon>
        <taxon>Neoaves</taxon>
        <taxon>Telluraves</taxon>
        <taxon>Australaves</taxon>
        <taxon>Passeriformes</taxon>
        <taxon>Paridae</taxon>
        <taxon>Cyanistes</taxon>
    </lineage>
</organism>
<gene>
    <name evidence="2" type="primary">C11H19orf12</name>
</gene>
<accession>A0A8C0ZHW2</accession>
<evidence type="ECO:0000256" key="1">
    <source>
        <dbReference type="ARBA" id="ARBA00029457"/>
    </source>
</evidence>
<dbReference type="AlphaFoldDB" id="A0A8C0ZHW2"/>
<dbReference type="GeneID" id="111934656"/>
<sequence length="150" mass="15559">MIQTGFGLAEMPIRVDDVMALLSHVAKVKGMKAAVIHSGRGALLTGASAFLGGLLGGPLGIAAGGAVGGLLGWATSGQFKSVPEILMELPAAEKQKLCAEAMAVVKNLHWTDAAQLIGFVMANPTLTDKVLQVLTTYLTNEIKAQVKYGE</sequence>
<evidence type="ECO:0000313" key="2">
    <source>
        <dbReference type="Ensembl" id="ENSCCEP00000021509.1"/>
    </source>
</evidence>
<dbReference type="Pfam" id="PF20721">
    <property type="entry name" value="C19orf12"/>
    <property type="match status" value="1"/>
</dbReference>
<dbReference type="CTD" id="120917896"/>
<evidence type="ECO:0008006" key="4">
    <source>
        <dbReference type="Google" id="ProtNLM"/>
    </source>
</evidence>
<protein>
    <recommendedName>
        <fullName evidence="4">CS012 protein</fullName>
    </recommendedName>
</protein>
<comment type="similarity">
    <text evidence="1">Belongs to the C19orf12 family.</text>
</comment>
<name>A0A8C0ZHW2_CYACU</name>
<proteinExistence type="inferred from homology"/>
<dbReference type="Ensembl" id="ENSCCET00000032700.1">
    <property type="protein sequence ID" value="ENSCCEP00000021509.1"/>
    <property type="gene ID" value="ENSCCEG00000019497.1"/>
</dbReference>
<dbReference type="RefSeq" id="XP_023790586.1">
    <property type="nucleotide sequence ID" value="XM_023934818.1"/>
</dbReference>
<dbReference type="Ensembl" id="ENSCCET00000032699.1">
    <property type="protein sequence ID" value="ENSCCEP00000021508.1"/>
    <property type="gene ID" value="ENSCCEG00000019497.1"/>
</dbReference>